<dbReference type="EMBL" id="CP094669">
    <property type="protein sequence ID" value="UOG73527.1"/>
    <property type="molecule type" value="Genomic_DNA"/>
</dbReference>
<protein>
    <submittedName>
        <fullName evidence="1">Helix-turn-helix domain-containing protein</fullName>
    </submittedName>
</protein>
<name>A0ABY4CUU5_9BACT</name>
<dbReference type="Pfam" id="PF13565">
    <property type="entry name" value="HTH_32"/>
    <property type="match status" value="1"/>
</dbReference>
<evidence type="ECO:0000313" key="1">
    <source>
        <dbReference type="EMBL" id="UOG73527.1"/>
    </source>
</evidence>
<dbReference type="InterPro" id="IPR009057">
    <property type="entry name" value="Homeodomain-like_sf"/>
</dbReference>
<accession>A0ABY4CUU5</accession>
<sequence length="154" mass="17377">MGRQKQFFRLSAAEQQELQHYLQQEQLVRRQVNRAQTLLDWHAGYSAAETAQRLAMTEGRVYALRRAYQRQGLTSFLNTHPQGGAPTKLTPTVEAALLALLSRRTSDPARHWTLRELAAYLVDKGHAKSICPVTVGKALQRLQTLLVPVSDTDK</sequence>
<evidence type="ECO:0000313" key="2">
    <source>
        <dbReference type="Proteomes" id="UP000831113"/>
    </source>
</evidence>
<reference evidence="1 2" key="1">
    <citation type="submission" date="2022-03" db="EMBL/GenBank/DDBJ databases">
        <title>Hymenobactersp. isolated from the air.</title>
        <authorList>
            <person name="Won M."/>
            <person name="Kwon S.-W."/>
        </authorList>
    </citation>
    <scope>NUCLEOTIDE SEQUENCE [LARGE SCALE GENOMIC DNA]</scope>
    <source>
        <strain evidence="1 2">KACC 21982</strain>
    </source>
</reference>
<dbReference type="RefSeq" id="WP_243796110.1">
    <property type="nucleotide sequence ID" value="NZ_CP094669.1"/>
</dbReference>
<keyword evidence="2" id="KW-1185">Reference proteome</keyword>
<dbReference type="Proteomes" id="UP000831113">
    <property type="component" value="Chromosome"/>
</dbReference>
<gene>
    <name evidence="1" type="ORF">MTX78_15515</name>
</gene>
<organism evidence="1 2">
    <name type="scientific">Hymenobacter tibetensis</name>
    <dbReference type="NCBI Taxonomy" id="497967"/>
    <lineage>
        <taxon>Bacteria</taxon>
        <taxon>Pseudomonadati</taxon>
        <taxon>Bacteroidota</taxon>
        <taxon>Cytophagia</taxon>
        <taxon>Cytophagales</taxon>
        <taxon>Hymenobacteraceae</taxon>
        <taxon>Hymenobacter</taxon>
    </lineage>
</organism>
<dbReference type="SUPFAM" id="SSF46689">
    <property type="entry name" value="Homeodomain-like"/>
    <property type="match status" value="1"/>
</dbReference>
<proteinExistence type="predicted"/>